<feature type="active site" evidence="3">
    <location>
        <position position="151"/>
    </location>
</feature>
<dbReference type="InterPro" id="IPR013094">
    <property type="entry name" value="AB_hydrolase_3"/>
</dbReference>
<reference evidence="5 6" key="1">
    <citation type="submission" date="2016-10" db="EMBL/GenBank/DDBJ databases">
        <authorList>
            <person name="de Groot N.N."/>
        </authorList>
    </citation>
    <scope>NUCLEOTIDE SEQUENCE [LARGE SCALE GENOMIC DNA]</scope>
    <source>
        <strain evidence="5 6">R5</strain>
    </source>
</reference>
<evidence type="ECO:0000313" key="5">
    <source>
        <dbReference type="EMBL" id="SDD87473.1"/>
    </source>
</evidence>
<dbReference type="PROSITE" id="PS01173">
    <property type="entry name" value="LIPASE_GDXG_HIS"/>
    <property type="match status" value="1"/>
</dbReference>
<dbReference type="SUPFAM" id="SSF53474">
    <property type="entry name" value="alpha/beta-Hydrolases"/>
    <property type="match status" value="1"/>
</dbReference>
<comment type="similarity">
    <text evidence="1">Belongs to the 'GDXG' lipolytic enzyme family.</text>
</comment>
<accession>A0A1G6YBU2</accession>
<protein>
    <submittedName>
        <fullName evidence="5">Acetyl esterase/lipase</fullName>
    </submittedName>
</protein>
<evidence type="ECO:0000256" key="3">
    <source>
        <dbReference type="PROSITE-ProRule" id="PRU10038"/>
    </source>
</evidence>
<dbReference type="InterPro" id="IPR033140">
    <property type="entry name" value="Lipase_GDXG_put_SER_AS"/>
</dbReference>
<name>A0A1G6YBU2_9BRAD</name>
<dbReference type="Gene3D" id="3.40.50.1820">
    <property type="entry name" value="alpha/beta hydrolase"/>
    <property type="match status" value="1"/>
</dbReference>
<sequence>MGSTGDDIAITPVDRAIERLRAIYRGWTRDTTVAQMRSDWDLAFAGYSVPVTREPVSAGGVDGEWLVPTGASRDKVILYFHGGGFRIGSVASHRDLAARIADASGCRVLSIDYRLAPEHRFPAALEDALIAYRYLRDQGLHPADITFAGDSAGGNLVLCAMLAARDRGLPLPAAAALMSPWTDLAASGASYQSRAEADPIHQRAMILALARNYLGKDGDVSNPLASPLHADLTRLPPLLVQVGDRETVRDDATELAARAQAAGVDVKLQVWDGMIHVFQMFPEISQAREAIASLAAFLRNHLHIGHERAPQ</sequence>
<dbReference type="Proteomes" id="UP000199245">
    <property type="component" value="Unassembled WGS sequence"/>
</dbReference>
<evidence type="ECO:0000256" key="2">
    <source>
        <dbReference type="ARBA" id="ARBA00022801"/>
    </source>
</evidence>
<dbReference type="AlphaFoldDB" id="A0A1G6YBU2"/>
<dbReference type="Pfam" id="PF07859">
    <property type="entry name" value="Abhydrolase_3"/>
    <property type="match status" value="1"/>
</dbReference>
<evidence type="ECO:0000259" key="4">
    <source>
        <dbReference type="Pfam" id="PF07859"/>
    </source>
</evidence>
<dbReference type="InterPro" id="IPR029058">
    <property type="entry name" value="AB_hydrolase_fold"/>
</dbReference>
<dbReference type="InterPro" id="IPR002168">
    <property type="entry name" value="Lipase_GDXG_HIS_AS"/>
</dbReference>
<dbReference type="EMBL" id="FMZW01000016">
    <property type="protein sequence ID" value="SDD87473.1"/>
    <property type="molecule type" value="Genomic_DNA"/>
</dbReference>
<dbReference type="PANTHER" id="PTHR48081:SF8">
    <property type="entry name" value="ALPHA_BETA HYDROLASE FOLD-3 DOMAIN-CONTAINING PROTEIN-RELATED"/>
    <property type="match status" value="1"/>
</dbReference>
<evidence type="ECO:0000313" key="6">
    <source>
        <dbReference type="Proteomes" id="UP000199245"/>
    </source>
</evidence>
<dbReference type="PANTHER" id="PTHR48081">
    <property type="entry name" value="AB HYDROLASE SUPERFAMILY PROTEIN C4A8.06C"/>
    <property type="match status" value="1"/>
</dbReference>
<keyword evidence="2" id="KW-0378">Hydrolase</keyword>
<dbReference type="RefSeq" id="WP_092083747.1">
    <property type="nucleotide sequence ID" value="NZ_FMZW01000016.1"/>
</dbReference>
<feature type="domain" description="Alpha/beta hydrolase fold-3" evidence="4">
    <location>
        <begin position="77"/>
        <end position="279"/>
    </location>
</feature>
<dbReference type="InterPro" id="IPR050300">
    <property type="entry name" value="GDXG_lipolytic_enzyme"/>
</dbReference>
<dbReference type="GO" id="GO:0016787">
    <property type="term" value="F:hydrolase activity"/>
    <property type="evidence" value="ECO:0007669"/>
    <property type="project" value="UniProtKB-KW"/>
</dbReference>
<dbReference type="PROSITE" id="PS01174">
    <property type="entry name" value="LIPASE_GDXG_SER"/>
    <property type="match status" value="1"/>
</dbReference>
<organism evidence="5 6">
    <name type="scientific">Bradyrhizobium brasilense</name>
    <dbReference type="NCBI Taxonomy" id="1419277"/>
    <lineage>
        <taxon>Bacteria</taxon>
        <taxon>Pseudomonadati</taxon>
        <taxon>Pseudomonadota</taxon>
        <taxon>Alphaproteobacteria</taxon>
        <taxon>Hyphomicrobiales</taxon>
        <taxon>Nitrobacteraceae</taxon>
        <taxon>Bradyrhizobium</taxon>
    </lineage>
</organism>
<gene>
    <name evidence="5" type="ORF">SAMN05216337_1016125</name>
</gene>
<proteinExistence type="inferred from homology"/>
<evidence type="ECO:0000256" key="1">
    <source>
        <dbReference type="ARBA" id="ARBA00010515"/>
    </source>
</evidence>